<proteinExistence type="predicted"/>
<protein>
    <submittedName>
        <fullName evidence="2">Uncharacterized protein</fullName>
    </submittedName>
</protein>
<reference evidence="3" key="1">
    <citation type="submission" date="2016-10" db="EMBL/GenBank/DDBJ databases">
        <authorList>
            <person name="Varghese N."/>
            <person name="Submissions S."/>
        </authorList>
    </citation>
    <scope>NUCLEOTIDE SEQUENCE [LARGE SCALE GENOMIC DNA]</scope>
    <source>
        <strain evidence="3">LMG 26031</strain>
    </source>
</reference>
<dbReference type="AlphaFoldDB" id="A0A1H7C754"/>
<evidence type="ECO:0000256" key="1">
    <source>
        <dbReference type="SAM" id="MobiDB-lite"/>
    </source>
</evidence>
<accession>A0A1H7C754</accession>
<dbReference type="EMBL" id="FNYE01000020">
    <property type="protein sequence ID" value="SEJ85458.1"/>
    <property type="molecule type" value="Genomic_DNA"/>
</dbReference>
<name>A0A1H7C754_9BURK</name>
<dbReference type="Proteomes" id="UP000198866">
    <property type="component" value="Unassembled WGS sequence"/>
</dbReference>
<evidence type="ECO:0000313" key="2">
    <source>
        <dbReference type="EMBL" id="SEJ85458.1"/>
    </source>
</evidence>
<keyword evidence="3" id="KW-1185">Reference proteome</keyword>
<feature type="region of interest" description="Disordered" evidence="1">
    <location>
        <begin position="1"/>
        <end position="51"/>
    </location>
</feature>
<gene>
    <name evidence="2" type="ORF">SAMN05192539_1020142</name>
</gene>
<sequence length="151" mass="16748">MRSGQARQGPRFDTDATTASPMQNVSSATELPGYPKHDAGGPSSRSTPGHRITHFEFPDDGFVQVAPLTASHIPVATTTDCFPELFRLRLGKPRVLIPLRLRFRVGRFIRGTCHWMPPEQIRELSDHSNLRYGSCAVFEVYAVCTAIVGPR</sequence>
<feature type="compositionally biased region" description="Polar residues" evidence="1">
    <location>
        <begin position="15"/>
        <end position="29"/>
    </location>
</feature>
<organism evidence="2 3">
    <name type="scientific">Paraburkholderia diazotrophica</name>
    <dbReference type="NCBI Taxonomy" id="667676"/>
    <lineage>
        <taxon>Bacteria</taxon>
        <taxon>Pseudomonadati</taxon>
        <taxon>Pseudomonadota</taxon>
        <taxon>Betaproteobacteria</taxon>
        <taxon>Burkholderiales</taxon>
        <taxon>Burkholderiaceae</taxon>
        <taxon>Paraburkholderia</taxon>
    </lineage>
</organism>
<dbReference type="STRING" id="667676.SAMN05192539_1020142"/>
<evidence type="ECO:0000313" key="3">
    <source>
        <dbReference type="Proteomes" id="UP000198866"/>
    </source>
</evidence>